<evidence type="ECO:0000313" key="3">
    <source>
        <dbReference type="Proteomes" id="UP000028924"/>
    </source>
</evidence>
<evidence type="ECO:0000313" key="2">
    <source>
        <dbReference type="EMBL" id="KFM29065.1"/>
    </source>
</evidence>
<keyword evidence="3" id="KW-1185">Reference proteome</keyword>
<dbReference type="GeneID" id="23615073"/>
<accession>A0A087STL1</accession>
<name>A0A087STL1_AUXPR</name>
<reference evidence="2 3" key="1">
    <citation type="journal article" date="2014" name="BMC Genomics">
        <title>Oil accumulation mechanisms of the oleaginous microalga Chlorella protothecoides revealed through its genome, transcriptomes, and proteomes.</title>
        <authorList>
            <person name="Gao C."/>
            <person name="Wang Y."/>
            <person name="Shen Y."/>
            <person name="Yan D."/>
            <person name="He X."/>
            <person name="Dai J."/>
            <person name="Wu Q."/>
        </authorList>
    </citation>
    <scope>NUCLEOTIDE SEQUENCE [LARGE SCALE GENOMIC DNA]</scope>
    <source>
        <strain evidence="2 3">0710</strain>
    </source>
</reference>
<evidence type="ECO:0000256" key="1">
    <source>
        <dbReference type="SAM" id="MobiDB-lite"/>
    </source>
</evidence>
<dbReference type="Proteomes" id="UP000028924">
    <property type="component" value="Unassembled WGS sequence"/>
</dbReference>
<gene>
    <name evidence="2" type="ORF">F751_3682</name>
</gene>
<dbReference type="EMBL" id="KL662186">
    <property type="protein sequence ID" value="KFM29065.1"/>
    <property type="molecule type" value="Genomic_DNA"/>
</dbReference>
<dbReference type="KEGG" id="apro:F751_3682"/>
<proteinExistence type="predicted"/>
<feature type="region of interest" description="Disordered" evidence="1">
    <location>
        <begin position="1"/>
        <end position="53"/>
    </location>
</feature>
<organism evidence="2 3">
    <name type="scientific">Auxenochlorella protothecoides</name>
    <name type="common">Green microalga</name>
    <name type="synonym">Chlorella protothecoides</name>
    <dbReference type="NCBI Taxonomy" id="3075"/>
    <lineage>
        <taxon>Eukaryota</taxon>
        <taxon>Viridiplantae</taxon>
        <taxon>Chlorophyta</taxon>
        <taxon>core chlorophytes</taxon>
        <taxon>Trebouxiophyceae</taxon>
        <taxon>Chlorellales</taxon>
        <taxon>Chlorellaceae</taxon>
        <taxon>Auxenochlorella</taxon>
    </lineage>
</organism>
<dbReference type="RefSeq" id="XP_011402114.1">
    <property type="nucleotide sequence ID" value="XM_011403812.1"/>
</dbReference>
<dbReference type="AlphaFoldDB" id="A0A087STL1"/>
<sequence length="113" mass="11965">MLRLSCHPARPPVRPGPQRRGEAGGRVGHQAVRQPGLQGQRCQPRRQWGGEHAHAGQALFRPGGPSHGLWRAPLFAAPQPPASLNTHTGSPSEATNCASLILADVAVQPAQAR</sequence>
<protein>
    <submittedName>
        <fullName evidence="2">Uncharacterized protein</fullName>
    </submittedName>
</protein>